<organism evidence="2 3">
    <name type="scientific">Anaerotruncus massiliensis</name>
    <name type="common">ex Liu et al. 2021</name>
    <dbReference type="NCBI Taxonomy" id="2321404"/>
    <lineage>
        <taxon>Bacteria</taxon>
        <taxon>Bacillati</taxon>
        <taxon>Bacillota</taxon>
        <taxon>Clostridia</taxon>
        <taxon>Eubacteriales</taxon>
        <taxon>Oscillospiraceae</taxon>
        <taxon>Anaerotruncus</taxon>
    </lineage>
</organism>
<evidence type="ECO:0000313" key="2">
    <source>
        <dbReference type="EMBL" id="RLL12118.1"/>
    </source>
</evidence>
<proteinExistence type="predicted"/>
<evidence type="ECO:0000256" key="1">
    <source>
        <dbReference type="SAM" id="Phobius"/>
    </source>
</evidence>
<name>A0A498CRV3_9FIRM</name>
<comment type="caution">
    <text evidence="2">The sequence shown here is derived from an EMBL/GenBank/DDBJ whole genome shotgun (WGS) entry which is preliminary data.</text>
</comment>
<protein>
    <submittedName>
        <fullName evidence="2">Uncharacterized protein</fullName>
    </submittedName>
</protein>
<reference evidence="2 3" key="1">
    <citation type="submission" date="2018-10" db="EMBL/GenBank/DDBJ databases">
        <title>Anaerotruncus faecis sp. nov., isolated from human feces.</title>
        <authorList>
            <person name="Wang Y.-J."/>
        </authorList>
    </citation>
    <scope>NUCLEOTIDE SEQUENCE [LARGE SCALE GENOMIC DNA]</scope>
    <source>
        <strain evidence="2 3">22A2-44</strain>
    </source>
</reference>
<dbReference type="AlphaFoldDB" id="A0A498CRV3"/>
<keyword evidence="1" id="KW-0472">Membrane</keyword>
<feature type="transmembrane region" description="Helical" evidence="1">
    <location>
        <begin position="6"/>
        <end position="25"/>
    </location>
</feature>
<dbReference type="RefSeq" id="WP_121586604.1">
    <property type="nucleotide sequence ID" value="NZ_RCHT01000007.1"/>
</dbReference>
<gene>
    <name evidence="2" type="ORF">D4A47_06215</name>
</gene>
<sequence>MDTQTLISFASSLLSAAAVVLVAIIETRNGQSRKRTEARAARRAEESRLSMEMMFATCKLATVTAKAVTGHKTNGDVEDALEESDRAQGQYEDFKTQLAAQQVAKV</sequence>
<evidence type="ECO:0000313" key="3">
    <source>
        <dbReference type="Proteomes" id="UP000276301"/>
    </source>
</evidence>
<dbReference type="EMBL" id="RCHT01000007">
    <property type="protein sequence ID" value="RLL12118.1"/>
    <property type="molecule type" value="Genomic_DNA"/>
</dbReference>
<keyword evidence="1" id="KW-1133">Transmembrane helix</keyword>
<dbReference type="Proteomes" id="UP000276301">
    <property type="component" value="Unassembled WGS sequence"/>
</dbReference>
<accession>A0A498CRV3</accession>
<keyword evidence="3" id="KW-1185">Reference proteome</keyword>
<keyword evidence="1" id="KW-0812">Transmembrane</keyword>